<keyword evidence="5 9" id="KW-0671">Queuosine biosynthesis</keyword>
<feature type="binding site" evidence="9">
    <location>
        <position position="61"/>
    </location>
    <ligand>
        <name>cob(II)alamin</name>
        <dbReference type="ChEBI" id="CHEBI:16304"/>
    </ligand>
</feature>
<dbReference type="OrthoDB" id="9784571at2"/>
<dbReference type="RefSeq" id="WP_076385517.1">
    <property type="nucleotide sequence ID" value="NZ_FTOI01000003.1"/>
</dbReference>
<dbReference type="Pfam" id="PF13484">
    <property type="entry name" value="Fer4_16"/>
    <property type="match status" value="1"/>
</dbReference>
<sequence length="311" mass="35721">MKSTTEKYSTLIKAKAKKFGFQNCGISKAGFLESDAAALEKWLKNDYHGKMSYMENHFDKRLDPTVLVEGSRSVISLSYNYFPDEKLPSLNAFKISKYAYGEDYHVIIKEILQEMVAELKEEIGDFECRVFTDSAPILERSWARKSGIGWVGKNANLITKQSGSFYFLAEIICDLELIEDHETTDHCGTCTKCIEACPTNAIISDKIIDGSKCISYATIELKNEIPESFTNKMEDWMFGCDICQDVCPWNRFSSPHLQERFKPNALLKTYQKEDWKELTQELFSEIFRKSPVKRTKFAGLERNIAFLSNKE</sequence>
<comment type="subcellular location">
    <subcellularLocation>
        <location evidence="9">Cytoplasm</location>
    </subcellularLocation>
</comment>
<keyword evidence="4 9" id="KW-0479">Metal-binding</keyword>
<dbReference type="STRING" id="713588.SAMN05421789_10318"/>
<dbReference type="GO" id="GO:0052693">
    <property type="term" value="F:epoxyqueuosine reductase activity"/>
    <property type="evidence" value="ECO:0007669"/>
    <property type="project" value="UniProtKB-UniRule"/>
</dbReference>
<dbReference type="PANTHER" id="PTHR30002">
    <property type="entry name" value="EPOXYQUEUOSINE REDUCTASE"/>
    <property type="match status" value="1"/>
</dbReference>
<feature type="binding site" evidence="9">
    <location>
        <position position="213"/>
    </location>
    <ligand>
        <name>[4Fe-4S] cluster</name>
        <dbReference type="ChEBI" id="CHEBI:49883"/>
        <label>2</label>
    </ligand>
</feature>
<dbReference type="Pfam" id="PF08331">
    <property type="entry name" value="QueG_DUF1730"/>
    <property type="match status" value="1"/>
</dbReference>
<feature type="binding site" evidence="9">
    <location>
        <position position="187"/>
    </location>
    <ligand>
        <name>[4Fe-4S] cluster</name>
        <dbReference type="ChEBI" id="CHEBI:49883"/>
        <label>1</label>
    </ligand>
</feature>
<evidence type="ECO:0000256" key="6">
    <source>
        <dbReference type="ARBA" id="ARBA00023002"/>
    </source>
</evidence>
<dbReference type="Proteomes" id="UP000185839">
    <property type="component" value="Unassembled WGS sequence"/>
</dbReference>
<protein>
    <recommendedName>
        <fullName evidence="9">Epoxyqueuosine reductase</fullName>
        <ecNumber evidence="9">1.17.99.6</ecNumber>
    </recommendedName>
    <alternativeName>
        <fullName evidence="9">Queuosine biosynthesis protein QueG</fullName>
    </alternativeName>
</protein>
<evidence type="ECO:0000259" key="10">
    <source>
        <dbReference type="PROSITE" id="PS51379"/>
    </source>
</evidence>
<comment type="caution">
    <text evidence="9">Lacks conserved residue(s) required for the propagation of feature annotation.</text>
</comment>
<dbReference type="InterPro" id="IPR013542">
    <property type="entry name" value="QueG_DUF1730"/>
</dbReference>
<keyword evidence="9" id="KW-0170">Cobalt</keyword>
<dbReference type="GO" id="GO:0051539">
    <property type="term" value="F:4 iron, 4 sulfur cluster binding"/>
    <property type="evidence" value="ECO:0007669"/>
    <property type="project" value="UniProtKB-KW"/>
</dbReference>
<dbReference type="EC" id="1.17.99.6" evidence="9"/>
<feature type="binding site" evidence="9">
    <location>
        <position position="247"/>
    </location>
    <ligand>
        <name>[4Fe-4S] cluster</name>
        <dbReference type="ChEBI" id="CHEBI:49883"/>
        <label>1</label>
    </ligand>
</feature>
<dbReference type="Gene3D" id="3.30.70.20">
    <property type="match status" value="1"/>
</dbReference>
<dbReference type="SUPFAM" id="SSF46548">
    <property type="entry name" value="alpha-helical ferredoxin"/>
    <property type="match status" value="1"/>
</dbReference>
<organism evidence="11 12">
    <name type="scientific">Kaistella chaponensis</name>
    <dbReference type="NCBI Taxonomy" id="713588"/>
    <lineage>
        <taxon>Bacteria</taxon>
        <taxon>Pseudomonadati</taxon>
        <taxon>Bacteroidota</taxon>
        <taxon>Flavobacteriia</taxon>
        <taxon>Flavobacteriales</taxon>
        <taxon>Weeksellaceae</taxon>
        <taxon>Chryseobacterium group</taxon>
        <taxon>Kaistella</taxon>
    </lineage>
</organism>
<comment type="similarity">
    <text evidence="9">Belongs to the QueG family.</text>
</comment>
<dbReference type="UniPathway" id="UPA00392"/>
<feature type="binding site" evidence="9">
    <location>
        <position position="222"/>
    </location>
    <ligand>
        <name>tRNA</name>
        <dbReference type="ChEBI" id="CHEBI:17843"/>
    </ligand>
</feature>
<comment type="catalytic activity">
    <reaction evidence="9">
        <text>epoxyqueuosine(34) in tRNA + AH2 = queuosine(34) in tRNA + A + H2O</text>
        <dbReference type="Rhea" id="RHEA:32159"/>
        <dbReference type="Rhea" id="RHEA-COMP:18571"/>
        <dbReference type="Rhea" id="RHEA-COMP:18582"/>
        <dbReference type="ChEBI" id="CHEBI:13193"/>
        <dbReference type="ChEBI" id="CHEBI:15377"/>
        <dbReference type="ChEBI" id="CHEBI:17499"/>
        <dbReference type="ChEBI" id="CHEBI:194431"/>
        <dbReference type="ChEBI" id="CHEBI:194443"/>
        <dbReference type="EC" id="1.17.99.6"/>
    </reaction>
</comment>
<keyword evidence="2 9" id="KW-0963">Cytoplasm</keyword>
<evidence type="ECO:0000313" key="12">
    <source>
        <dbReference type="Proteomes" id="UP000185839"/>
    </source>
</evidence>
<keyword evidence="7 9" id="KW-0408">Iron</keyword>
<feature type="binding site" evidence="9">
    <location>
        <begin position="240"/>
        <end position="241"/>
    </location>
    <ligand>
        <name>cob(II)alamin</name>
        <dbReference type="ChEBI" id="CHEBI:16304"/>
    </ligand>
</feature>
<comment type="cofactor">
    <cofactor evidence="9">
        <name>cob(II)alamin</name>
        <dbReference type="ChEBI" id="CHEBI:16304"/>
    </cofactor>
</comment>
<evidence type="ECO:0000256" key="9">
    <source>
        <dbReference type="HAMAP-Rule" id="MF_00916"/>
    </source>
</evidence>
<evidence type="ECO:0000256" key="4">
    <source>
        <dbReference type="ARBA" id="ARBA00022723"/>
    </source>
</evidence>
<feature type="binding site" evidence="9">
    <location>
        <position position="168"/>
    </location>
    <ligand>
        <name>cob(II)alamin</name>
        <dbReference type="ChEBI" id="CHEBI:16304"/>
    </ligand>
</feature>
<dbReference type="PROSITE" id="PS00198">
    <property type="entry name" value="4FE4S_FER_1"/>
    <property type="match status" value="1"/>
</dbReference>
<evidence type="ECO:0000313" key="11">
    <source>
        <dbReference type="EMBL" id="SIS56500.1"/>
    </source>
</evidence>
<dbReference type="EMBL" id="FTOI01000003">
    <property type="protein sequence ID" value="SIS56500.1"/>
    <property type="molecule type" value="Genomic_DNA"/>
</dbReference>
<dbReference type="NCBIfam" id="TIGR00276">
    <property type="entry name" value="tRNA epoxyqueuosine(34) reductase QueG"/>
    <property type="match status" value="1"/>
</dbReference>
<evidence type="ECO:0000256" key="5">
    <source>
        <dbReference type="ARBA" id="ARBA00022785"/>
    </source>
</evidence>
<evidence type="ECO:0000256" key="8">
    <source>
        <dbReference type="ARBA" id="ARBA00023014"/>
    </source>
</evidence>
<dbReference type="GO" id="GO:0005737">
    <property type="term" value="C:cytoplasm"/>
    <property type="evidence" value="ECO:0007669"/>
    <property type="project" value="UniProtKB-SubCell"/>
</dbReference>
<dbReference type="GO" id="GO:0046872">
    <property type="term" value="F:metal ion binding"/>
    <property type="evidence" value="ECO:0007669"/>
    <property type="project" value="UniProtKB-KW"/>
</dbReference>
<feature type="binding site" evidence="9">
    <location>
        <position position="154"/>
    </location>
    <ligand>
        <name>cob(II)alamin</name>
        <dbReference type="ChEBI" id="CHEBI:16304"/>
    </ligand>
</feature>
<feature type="binding site" evidence="9">
    <location>
        <position position="243"/>
    </location>
    <ligand>
        <name>[4Fe-4S] cluster</name>
        <dbReference type="ChEBI" id="CHEBI:49883"/>
        <label>2</label>
    </ligand>
</feature>
<keyword evidence="6 9" id="KW-0560">Oxidoreductase</keyword>
<keyword evidence="9" id="KW-0846">Cobalamin</keyword>
<dbReference type="GO" id="GO:0008616">
    <property type="term" value="P:tRNA queuosine(34) biosynthetic process"/>
    <property type="evidence" value="ECO:0007669"/>
    <property type="project" value="UniProtKB-UniRule"/>
</dbReference>
<feature type="binding site" evidence="9">
    <location>
        <position position="193"/>
    </location>
    <ligand>
        <name>[4Fe-4S] cluster</name>
        <dbReference type="ChEBI" id="CHEBI:49883"/>
        <label>1</label>
    </ligand>
</feature>
<comment type="pathway">
    <text evidence="9">tRNA modification; tRNA-queuosine biosynthesis.</text>
</comment>
<keyword evidence="1 9" id="KW-0004">4Fe-4S</keyword>
<dbReference type="GO" id="GO:0031419">
    <property type="term" value="F:cobalamin binding"/>
    <property type="evidence" value="ECO:0007669"/>
    <property type="project" value="UniProtKB-KW"/>
</dbReference>
<evidence type="ECO:0000256" key="1">
    <source>
        <dbReference type="ARBA" id="ARBA00022485"/>
    </source>
</evidence>
<dbReference type="InterPro" id="IPR017896">
    <property type="entry name" value="4Fe4S_Fe-S-bd"/>
</dbReference>
<feature type="binding site" evidence="9">
    <location>
        <position position="190"/>
    </location>
    <ligand>
        <name>[4Fe-4S] cluster</name>
        <dbReference type="ChEBI" id="CHEBI:49883"/>
        <label>1</label>
    </ligand>
</feature>
<feature type="binding site" evidence="9">
    <location>
        <position position="133"/>
    </location>
    <ligand>
        <name>cob(II)alamin</name>
        <dbReference type="ChEBI" id="CHEBI:16304"/>
    </ligand>
</feature>
<comment type="subunit">
    <text evidence="9">Monomer.</text>
</comment>
<name>A0A1N7K4L5_9FLAO</name>
<comment type="function">
    <text evidence="9">Catalyzes the conversion of epoxyqueuosine (oQ) to queuosine (Q), which is a hypermodified base found in the wobble positions of tRNA(Asp), tRNA(Asn), tRNA(His) and tRNA(Tyr).</text>
</comment>
<dbReference type="AlphaFoldDB" id="A0A1N7K4L5"/>
<feature type="binding site" evidence="9">
    <location>
        <position position="240"/>
    </location>
    <ligand>
        <name>[4Fe-4S] cluster</name>
        <dbReference type="ChEBI" id="CHEBI:49883"/>
        <label>2</label>
    </ligand>
</feature>
<dbReference type="InterPro" id="IPR017900">
    <property type="entry name" value="4Fe4S_Fe_S_CS"/>
</dbReference>
<feature type="binding site" evidence="9">
    <location>
        <position position="197"/>
    </location>
    <ligand>
        <name>[4Fe-4S] cluster</name>
        <dbReference type="ChEBI" id="CHEBI:49883"/>
        <label>2</label>
    </ligand>
</feature>
<feature type="binding site" evidence="9">
    <location>
        <position position="157"/>
    </location>
    <ligand>
        <name>cob(II)alamin</name>
        <dbReference type="ChEBI" id="CHEBI:16304"/>
    </ligand>
</feature>
<feature type="domain" description="4Fe-4S ferredoxin-type" evidence="10">
    <location>
        <begin position="177"/>
        <end position="207"/>
    </location>
</feature>
<evidence type="ECO:0000256" key="2">
    <source>
        <dbReference type="ARBA" id="ARBA00022490"/>
    </source>
</evidence>
<dbReference type="PANTHER" id="PTHR30002:SF4">
    <property type="entry name" value="EPOXYQUEUOSINE REDUCTASE"/>
    <property type="match status" value="1"/>
</dbReference>
<keyword evidence="3 9" id="KW-0819">tRNA processing</keyword>
<feature type="active site" description="Proton donor" evidence="9">
    <location>
        <position position="133"/>
    </location>
</feature>
<dbReference type="PROSITE" id="PS51379">
    <property type="entry name" value="4FE4S_FER_2"/>
    <property type="match status" value="1"/>
</dbReference>
<dbReference type="InterPro" id="IPR004453">
    <property type="entry name" value="QueG"/>
</dbReference>
<keyword evidence="12" id="KW-1185">Reference proteome</keyword>
<gene>
    <name evidence="9" type="primary">queG</name>
    <name evidence="11" type="ORF">SAMN05421789_10318</name>
</gene>
<evidence type="ECO:0000256" key="7">
    <source>
        <dbReference type="ARBA" id="ARBA00023004"/>
    </source>
</evidence>
<comment type="cofactor">
    <cofactor evidence="9">
        <name>[4Fe-4S] cluster</name>
        <dbReference type="ChEBI" id="CHEBI:49883"/>
    </cofactor>
    <text evidence="9">Binds 2 [4Fe-4S] clusters per monomer.</text>
</comment>
<dbReference type="HAMAP" id="MF_00916">
    <property type="entry name" value="QueG"/>
    <property type="match status" value="1"/>
</dbReference>
<reference evidence="12" key="1">
    <citation type="submission" date="2017-01" db="EMBL/GenBank/DDBJ databases">
        <authorList>
            <person name="Varghese N."/>
            <person name="Submissions S."/>
        </authorList>
    </citation>
    <scope>NUCLEOTIDE SEQUENCE [LARGE SCALE GENOMIC DNA]</scope>
    <source>
        <strain evidence="12">DSM 23145</strain>
    </source>
</reference>
<feature type="binding site" evidence="9">
    <location>
        <position position="215"/>
    </location>
    <ligand>
        <name>cob(II)alamin</name>
        <dbReference type="ChEBI" id="CHEBI:16304"/>
    </ligand>
</feature>
<evidence type="ECO:0000256" key="3">
    <source>
        <dbReference type="ARBA" id="ARBA00022694"/>
    </source>
</evidence>
<keyword evidence="8 9" id="KW-0411">Iron-sulfur</keyword>
<accession>A0A1N7K4L5</accession>
<proteinExistence type="inferred from homology"/>